<dbReference type="Proteomes" id="UP000250043">
    <property type="component" value="Unassembled WGS sequence"/>
</dbReference>
<evidence type="ECO:0000313" key="2">
    <source>
        <dbReference type="EMBL" id="OCH93897.1"/>
    </source>
</evidence>
<dbReference type="AlphaFoldDB" id="A0A8E2DQN1"/>
<dbReference type="EMBL" id="KV722349">
    <property type="protein sequence ID" value="OCH93897.1"/>
    <property type="molecule type" value="Genomic_DNA"/>
</dbReference>
<reference evidence="2 3" key="1">
    <citation type="submission" date="2016-07" db="EMBL/GenBank/DDBJ databases">
        <title>Draft genome of the white-rot fungus Obba rivulosa 3A-2.</title>
        <authorList>
            <consortium name="DOE Joint Genome Institute"/>
            <person name="Miettinen O."/>
            <person name="Riley R."/>
            <person name="Acob R."/>
            <person name="Barry K."/>
            <person name="Cullen D."/>
            <person name="De Vries R."/>
            <person name="Hainaut M."/>
            <person name="Hatakka A."/>
            <person name="Henrissat B."/>
            <person name="Hilden K."/>
            <person name="Kuo R."/>
            <person name="Labutti K."/>
            <person name="Lipzen A."/>
            <person name="Makela M.R."/>
            <person name="Sandor L."/>
            <person name="Spatafora J.W."/>
            <person name="Grigoriev I.V."/>
            <person name="Hibbett D.S."/>
        </authorList>
    </citation>
    <scope>NUCLEOTIDE SEQUENCE [LARGE SCALE GENOMIC DNA]</scope>
    <source>
        <strain evidence="2 3">3A-2</strain>
    </source>
</reference>
<evidence type="ECO:0000256" key="1">
    <source>
        <dbReference type="SAM" id="MobiDB-lite"/>
    </source>
</evidence>
<sequence>MRKSERVFRGRAEVEPESKQRDRAQILPLILGSPPAFVESCPHWDLRARRRDVRLERSACICPEPARRVPRPRAAQRPSARARAIHLGACSMPYMHTGLPSRRHQRRLHRAQPAGCHIQHARQTRHRGASSATASTFNLDRLRYHSRPSLDRAFSRPFRKPSAQICRCVCPCSSRRYFCPTWPRSRRRHQSRRCILRLFDLDVR</sequence>
<name>A0A8E2DQN1_9APHY</name>
<evidence type="ECO:0000313" key="3">
    <source>
        <dbReference type="Proteomes" id="UP000250043"/>
    </source>
</evidence>
<proteinExistence type="predicted"/>
<organism evidence="2 3">
    <name type="scientific">Obba rivulosa</name>
    <dbReference type="NCBI Taxonomy" id="1052685"/>
    <lineage>
        <taxon>Eukaryota</taxon>
        <taxon>Fungi</taxon>
        <taxon>Dikarya</taxon>
        <taxon>Basidiomycota</taxon>
        <taxon>Agaricomycotina</taxon>
        <taxon>Agaricomycetes</taxon>
        <taxon>Polyporales</taxon>
        <taxon>Gelatoporiaceae</taxon>
        <taxon>Obba</taxon>
    </lineage>
</organism>
<accession>A0A8E2DQN1</accession>
<protein>
    <submittedName>
        <fullName evidence="2">Uncharacterized protein</fullName>
    </submittedName>
</protein>
<keyword evidence="3" id="KW-1185">Reference proteome</keyword>
<feature type="region of interest" description="Disordered" evidence="1">
    <location>
        <begin position="1"/>
        <end position="20"/>
    </location>
</feature>
<gene>
    <name evidence="2" type="ORF">OBBRIDRAFT_237962</name>
</gene>